<evidence type="ECO:0000313" key="5">
    <source>
        <dbReference type="EMBL" id="MCU6797481.1"/>
    </source>
</evidence>
<dbReference type="Proteomes" id="UP001652445">
    <property type="component" value="Unassembled WGS sequence"/>
</dbReference>
<keyword evidence="2" id="KW-0238">DNA-binding</keyword>
<comment type="caution">
    <text evidence="5">The sequence shown here is derived from an EMBL/GenBank/DDBJ whole genome shotgun (WGS) entry which is preliminary data.</text>
</comment>
<evidence type="ECO:0000259" key="4">
    <source>
        <dbReference type="PROSITE" id="PS01124"/>
    </source>
</evidence>
<dbReference type="Pfam" id="PF12833">
    <property type="entry name" value="HTH_18"/>
    <property type="match status" value="1"/>
</dbReference>
<dbReference type="SMART" id="SM00342">
    <property type="entry name" value="HTH_ARAC"/>
    <property type="match status" value="1"/>
</dbReference>
<protein>
    <submittedName>
        <fullName evidence="5">AraC family transcriptional regulator</fullName>
    </submittedName>
</protein>
<dbReference type="InterPro" id="IPR037923">
    <property type="entry name" value="HTH-like"/>
</dbReference>
<proteinExistence type="predicted"/>
<keyword evidence="1" id="KW-0805">Transcription regulation</keyword>
<keyword evidence="6" id="KW-1185">Reference proteome</keyword>
<accession>A0ABT2UTQ7</accession>
<dbReference type="SUPFAM" id="SSF46689">
    <property type="entry name" value="Homeodomain-like"/>
    <property type="match status" value="2"/>
</dbReference>
<name>A0ABT2UTQ7_9BACL</name>
<gene>
    <name evidence="5" type="ORF">OB236_35690</name>
</gene>
<evidence type="ECO:0000256" key="2">
    <source>
        <dbReference type="ARBA" id="ARBA00023125"/>
    </source>
</evidence>
<evidence type="ECO:0000313" key="6">
    <source>
        <dbReference type="Proteomes" id="UP001652445"/>
    </source>
</evidence>
<dbReference type="EMBL" id="JAOQIO010000121">
    <property type="protein sequence ID" value="MCU6797481.1"/>
    <property type="molecule type" value="Genomic_DNA"/>
</dbReference>
<reference evidence="5 6" key="1">
    <citation type="submission" date="2022-09" db="EMBL/GenBank/DDBJ databases">
        <authorList>
            <person name="Han X.L."/>
            <person name="Wang Q."/>
            <person name="Lu T."/>
        </authorList>
    </citation>
    <scope>NUCLEOTIDE SEQUENCE [LARGE SCALE GENOMIC DNA]</scope>
    <source>
        <strain evidence="5 6">WQ 127069</strain>
    </source>
</reference>
<dbReference type="RefSeq" id="WP_262688263.1">
    <property type="nucleotide sequence ID" value="NZ_JAOQIO010000121.1"/>
</dbReference>
<dbReference type="SUPFAM" id="SSF51215">
    <property type="entry name" value="Regulatory protein AraC"/>
    <property type="match status" value="1"/>
</dbReference>
<dbReference type="PANTHER" id="PTHR43280">
    <property type="entry name" value="ARAC-FAMILY TRANSCRIPTIONAL REGULATOR"/>
    <property type="match status" value="1"/>
</dbReference>
<dbReference type="PROSITE" id="PS01124">
    <property type="entry name" value="HTH_ARAC_FAMILY_2"/>
    <property type="match status" value="1"/>
</dbReference>
<sequence length="278" mass="31747">MYLRKIDKVDLSGVLSKENGGGIHPYHEILFISDGVVALQWMGQTYLSAAPALFLLPPNTPHILVKQSEVCRFGYIELDMQGSTEFPNLVHARSWNGKQSNKDPQLSAFVPIYQTASRMWDSYDPQSPYQSIAEDLMLLDIRRLLLLITCFLKAHGLPAISPPSEAFRDIEDANQRIQKIMRYMESNYQNTMTVSLLASQAYLDVSYFIRSFHKIAGRTPLQYLHDLRLNAAACFLSTTQMPVQAISDAVGFQSIHYFSRLFKQRYDVSPSLWRKQNT</sequence>
<organism evidence="5 6">
    <name type="scientific">Paenibacillus baimaensis</name>
    <dbReference type="NCBI Taxonomy" id="2982185"/>
    <lineage>
        <taxon>Bacteria</taxon>
        <taxon>Bacillati</taxon>
        <taxon>Bacillota</taxon>
        <taxon>Bacilli</taxon>
        <taxon>Bacillales</taxon>
        <taxon>Paenibacillaceae</taxon>
        <taxon>Paenibacillus</taxon>
    </lineage>
</organism>
<dbReference type="PANTHER" id="PTHR43280:SF2">
    <property type="entry name" value="HTH-TYPE TRANSCRIPTIONAL REGULATOR EXSA"/>
    <property type="match status" value="1"/>
</dbReference>
<dbReference type="InterPro" id="IPR009057">
    <property type="entry name" value="Homeodomain-like_sf"/>
</dbReference>
<feature type="domain" description="HTH araC/xylS-type" evidence="4">
    <location>
        <begin position="178"/>
        <end position="276"/>
    </location>
</feature>
<dbReference type="Gene3D" id="1.10.10.60">
    <property type="entry name" value="Homeodomain-like"/>
    <property type="match status" value="2"/>
</dbReference>
<keyword evidence="3" id="KW-0804">Transcription</keyword>
<evidence type="ECO:0000256" key="1">
    <source>
        <dbReference type="ARBA" id="ARBA00023015"/>
    </source>
</evidence>
<dbReference type="InterPro" id="IPR018062">
    <property type="entry name" value="HTH_AraC-typ_CS"/>
</dbReference>
<dbReference type="InterPro" id="IPR018060">
    <property type="entry name" value="HTH_AraC"/>
</dbReference>
<evidence type="ECO:0000256" key="3">
    <source>
        <dbReference type="ARBA" id="ARBA00023163"/>
    </source>
</evidence>
<dbReference type="PROSITE" id="PS00041">
    <property type="entry name" value="HTH_ARAC_FAMILY_1"/>
    <property type="match status" value="1"/>
</dbReference>